<keyword evidence="2" id="KW-1185">Reference proteome</keyword>
<dbReference type="EMBL" id="BJZO01000002">
    <property type="protein sequence ID" value="GEO79966.1"/>
    <property type="molecule type" value="Genomic_DNA"/>
</dbReference>
<evidence type="ECO:0000313" key="1">
    <source>
        <dbReference type="EMBL" id="GEO79966.1"/>
    </source>
</evidence>
<gene>
    <name evidence="1" type="ORF">ROR02_00970</name>
</gene>
<dbReference type="OrthoDB" id="7358387at2"/>
<dbReference type="RefSeq" id="WP_147162039.1">
    <property type="nucleotide sequence ID" value="NZ_BJZO01000002.1"/>
</dbReference>
<comment type="caution">
    <text evidence="1">The sequence shown here is derived from an EMBL/GenBank/DDBJ whole genome shotgun (WGS) entry which is preliminary data.</text>
</comment>
<sequence length="134" mass="14731">MSGGASDDDAAAVWALALATLEAAETWEGLRADLERHGVLRRLASDQRQALAERWEARVVRQWDDQTLAGELRFWARGGDRHAHPLGFQAPRPAVLVAEAGHRGWFVRILSGGRVVVNAPETEPMVLFVGTQEP</sequence>
<reference evidence="1 2" key="1">
    <citation type="submission" date="2019-07" db="EMBL/GenBank/DDBJ databases">
        <title>Whole genome shotgun sequence of Rhodospirillum oryzae NBRC 107573.</title>
        <authorList>
            <person name="Hosoyama A."/>
            <person name="Uohara A."/>
            <person name="Ohji S."/>
            <person name="Ichikawa N."/>
        </authorList>
    </citation>
    <scope>NUCLEOTIDE SEQUENCE [LARGE SCALE GENOMIC DNA]</scope>
    <source>
        <strain evidence="1 2">NBRC 107573</strain>
    </source>
</reference>
<proteinExistence type="predicted"/>
<name>A0A512H3C4_9PROT</name>
<protein>
    <submittedName>
        <fullName evidence="1">Uncharacterized protein</fullName>
    </submittedName>
</protein>
<accession>A0A512H3C4</accession>
<evidence type="ECO:0000313" key="2">
    <source>
        <dbReference type="Proteomes" id="UP000321567"/>
    </source>
</evidence>
<dbReference type="Proteomes" id="UP000321567">
    <property type="component" value="Unassembled WGS sequence"/>
</dbReference>
<organism evidence="1 2">
    <name type="scientific">Pararhodospirillum oryzae</name>
    <dbReference type="NCBI Taxonomy" id="478448"/>
    <lineage>
        <taxon>Bacteria</taxon>
        <taxon>Pseudomonadati</taxon>
        <taxon>Pseudomonadota</taxon>
        <taxon>Alphaproteobacteria</taxon>
        <taxon>Rhodospirillales</taxon>
        <taxon>Rhodospirillaceae</taxon>
        <taxon>Pararhodospirillum</taxon>
    </lineage>
</organism>
<dbReference type="AlphaFoldDB" id="A0A512H3C4"/>